<organism evidence="2 3">
    <name type="scientific">Leeia aquatica</name>
    <dbReference type="NCBI Taxonomy" id="2725557"/>
    <lineage>
        <taxon>Bacteria</taxon>
        <taxon>Pseudomonadati</taxon>
        <taxon>Pseudomonadota</taxon>
        <taxon>Betaproteobacteria</taxon>
        <taxon>Neisseriales</taxon>
        <taxon>Leeiaceae</taxon>
        <taxon>Leeia</taxon>
    </lineage>
</organism>
<gene>
    <name evidence="2" type="ORF">HF682_11100</name>
</gene>
<comment type="caution">
    <text evidence="2">The sequence shown here is derived from an EMBL/GenBank/DDBJ whole genome shotgun (WGS) entry which is preliminary data.</text>
</comment>
<dbReference type="RefSeq" id="WP_168877355.1">
    <property type="nucleotide sequence ID" value="NZ_JABAIM010000002.1"/>
</dbReference>
<dbReference type="EMBL" id="JABAIM010000002">
    <property type="protein sequence ID" value="NLR75709.1"/>
    <property type="molecule type" value="Genomic_DNA"/>
</dbReference>
<dbReference type="SUPFAM" id="SSF53850">
    <property type="entry name" value="Periplasmic binding protein-like II"/>
    <property type="match status" value="1"/>
</dbReference>
<dbReference type="PANTHER" id="PTHR38834:SF3">
    <property type="entry name" value="SOLUTE-BINDING PROTEIN FAMILY 3_N-TERMINAL DOMAIN-CONTAINING PROTEIN"/>
    <property type="match status" value="1"/>
</dbReference>
<keyword evidence="3" id="KW-1185">Reference proteome</keyword>
<dbReference type="AlphaFoldDB" id="A0A847SEJ7"/>
<feature type="chain" id="PRO_5032980283" evidence="1">
    <location>
        <begin position="20"/>
        <end position="249"/>
    </location>
</feature>
<name>A0A847SEJ7_9NEIS</name>
<proteinExistence type="predicted"/>
<protein>
    <submittedName>
        <fullName evidence="2">Transporter substrate-binding domain-containing protein</fullName>
    </submittedName>
</protein>
<accession>A0A847SEJ7</accession>
<dbReference type="Proteomes" id="UP000587991">
    <property type="component" value="Unassembled WGS sequence"/>
</dbReference>
<evidence type="ECO:0000256" key="1">
    <source>
        <dbReference type="SAM" id="SignalP"/>
    </source>
</evidence>
<evidence type="ECO:0000313" key="2">
    <source>
        <dbReference type="EMBL" id="NLR75709.1"/>
    </source>
</evidence>
<reference evidence="2 3" key="1">
    <citation type="submission" date="2020-04" db="EMBL/GenBank/DDBJ databases">
        <title>Draft genome of Leeia sp. IMCC25680.</title>
        <authorList>
            <person name="Song J."/>
            <person name="Cho J.-C."/>
        </authorList>
    </citation>
    <scope>NUCLEOTIDE SEQUENCE [LARGE SCALE GENOMIC DNA]</scope>
    <source>
        <strain evidence="2 3">IMCC25680</strain>
    </source>
</reference>
<dbReference type="Gene3D" id="3.40.190.10">
    <property type="entry name" value="Periplasmic binding protein-like II"/>
    <property type="match status" value="2"/>
</dbReference>
<sequence>MLRMVFCMCLLWWTLPAHATLLEVVTEEGPPLQYLEQGQIRGAGAEFVERLLHRAGYSYRLSMVPWARAELMATTQPNVLIFSIARTPIRESQYQWIGRLLTIQYSLFRLGSRGDIQLERLEDAKVWRIGVVKGDVRANWLRDQGFAYASGTGPGLEEAPTPFDNLRKLQAGRVDLIPSSTLGLVGFCQQTGQRCDQLLPILDLPFRAELYLAASQGTAPDILDRLRKAYGQLVKDGSYDRMLGGYQAQ</sequence>
<feature type="signal peptide" evidence="1">
    <location>
        <begin position="1"/>
        <end position="19"/>
    </location>
</feature>
<keyword evidence="1" id="KW-0732">Signal</keyword>
<dbReference type="PANTHER" id="PTHR38834">
    <property type="entry name" value="PERIPLASMIC SUBSTRATE BINDING PROTEIN FAMILY 3"/>
    <property type="match status" value="1"/>
</dbReference>
<evidence type="ECO:0000313" key="3">
    <source>
        <dbReference type="Proteomes" id="UP000587991"/>
    </source>
</evidence>